<dbReference type="OMA" id="WTIVSID"/>
<evidence type="ECO:0000313" key="7">
    <source>
        <dbReference type="Proteomes" id="UP000032247"/>
    </source>
</evidence>
<reference evidence="3 8" key="2">
    <citation type="submission" date="2015-09" db="EMBL/GenBank/DDBJ databases">
        <title>Spore heat resistance.</title>
        <authorList>
            <person name="Boekhorst J."/>
            <person name="Berendsen E.M."/>
            <person name="Wells-Bennik M.H."/>
            <person name="Kuipers O.P."/>
        </authorList>
    </citation>
    <scope>NUCLEOTIDE SEQUENCE [LARGE SCALE GENOMIC DNA]</scope>
    <source>
        <strain evidence="3 8">B4122</strain>
    </source>
</reference>
<dbReference type="EMBL" id="CP125292">
    <property type="protein sequence ID" value="WHM20616.1"/>
    <property type="molecule type" value="Genomic_DNA"/>
</dbReference>
<feature type="transmembrane region" description="Helical" evidence="1">
    <location>
        <begin position="67"/>
        <end position="86"/>
    </location>
</feature>
<dbReference type="Proteomes" id="UP000665181">
    <property type="component" value="Unassembled WGS sequence"/>
</dbReference>
<dbReference type="GeneID" id="86874574"/>
<evidence type="ECO:0000313" key="4">
    <source>
        <dbReference type="EMBL" id="MBO3793890.1"/>
    </source>
</evidence>
<dbReference type="STRING" id="483913.AN935_04965"/>
<dbReference type="EMBL" id="JXBC01000002">
    <property type="protein sequence ID" value="KIU11892.1"/>
    <property type="molecule type" value="Genomic_DNA"/>
</dbReference>
<dbReference type="Proteomes" id="UP000032247">
    <property type="component" value="Unassembled WGS sequence"/>
</dbReference>
<dbReference type="EMBL" id="JAGFPW010000003">
    <property type="protein sequence ID" value="MBO3793890.1"/>
    <property type="molecule type" value="Genomic_DNA"/>
</dbReference>
<keyword evidence="1" id="KW-0472">Membrane</keyword>
<evidence type="ECO:0000256" key="1">
    <source>
        <dbReference type="SAM" id="Phobius"/>
    </source>
</evidence>
<dbReference type="PATRIC" id="fig|1423.134.peg.3660"/>
<name>A0A063XIT6_BACIU</name>
<protein>
    <submittedName>
        <fullName evidence="4">Anti-sigma-M factor</fullName>
    </submittedName>
    <submittedName>
        <fullName evidence="2">Negative regulator of the activity of sigma-M</fullName>
    </submittedName>
    <submittedName>
        <fullName evidence="3">YhdK</fullName>
    </submittedName>
</protein>
<evidence type="ECO:0000313" key="8">
    <source>
        <dbReference type="Proteomes" id="UP000076442"/>
    </source>
</evidence>
<reference evidence="4" key="3">
    <citation type="submission" date="2021-03" db="EMBL/GenBank/DDBJ databases">
        <title>Isolation of Bacillus subtilis from fermented food sample.</title>
        <authorList>
            <person name="Lakshmanan V."/>
            <person name="Athira K."/>
            <person name="Rajagopal K."/>
        </authorList>
    </citation>
    <scope>NUCLEOTIDE SEQUENCE</scope>
    <source>
        <strain evidence="4">S1</strain>
    </source>
</reference>
<evidence type="ECO:0000313" key="5">
    <source>
        <dbReference type="EMBL" id="WEY84394.1"/>
    </source>
</evidence>
<gene>
    <name evidence="5" type="primary">asiMB</name>
    <name evidence="3" type="ORF">B4122_0452</name>
    <name evidence="4" type="ORF">J5227_06010</name>
    <name evidence="5" type="ORF">P5633_19190</name>
    <name evidence="6" type="ORF">QL281_17665</name>
    <name evidence="2" type="ORF">SC09_Contig19orf00168</name>
</gene>
<dbReference type="Proteomes" id="UP001229422">
    <property type="component" value="Chromosome"/>
</dbReference>
<evidence type="ECO:0000313" key="3">
    <source>
        <dbReference type="EMBL" id="KZD94695.1"/>
    </source>
</evidence>
<evidence type="ECO:0000313" key="6">
    <source>
        <dbReference type="EMBL" id="WHM20616.1"/>
    </source>
</evidence>
<feature type="transmembrane region" description="Helical" evidence="1">
    <location>
        <begin position="39"/>
        <end position="60"/>
    </location>
</feature>
<reference evidence="5" key="4">
    <citation type="submission" date="2023-03" db="EMBL/GenBank/DDBJ databases">
        <title>Complete genome sequences of 52 Bacillus and Priestia strains isolated from West-African fermentations and 26 reference strains from the DSMZ collection.</title>
        <authorList>
            <person name="Wiedenbein E.S."/>
            <person name="Canoy T.S."/>
            <person name="Hui Y."/>
            <person name="Parkouda C."/>
            <person name="Dawende C."/>
            <person name="Ametefe E."/>
            <person name="Jespersen L."/>
            <person name="Nielsen D.S."/>
        </authorList>
    </citation>
    <scope>NUCLEOTIDE SEQUENCE</scope>
    <source>
        <strain evidence="5">PRO56</strain>
    </source>
</reference>
<keyword evidence="1" id="KW-1133">Transmembrane helix</keyword>
<keyword evidence="1" id="KW-0812">Transmembrane</keyword>
<dbReference type="EMBL" id="LJZV01000002">
    <property type="protein sequence ID" value="KZD94695.1"/>
    <property type="molecule type" value="Genomic_DNA"/>
</dbReference>
<dbReference type="RefSeq" id="WP_003233341.1">
    <property type="nucleotide sequence ID" value="NZ_AP024621.1"/>
</dbReference>
<dbReference type="Proteomes" id="UP000076442">
    <property type="component" value="Unassembled WGS sequence"/>
</dbReference>
<feature type="transmembrane region" description="Helical" evidence="1">
    <location>
        <begin position="12"/>
        <end position="33"/>
    </location>
</feature>
<dbReference type="EMBL" id="CP120576">
    <property type="protein sequence ID" value="WEY84394.1"/>
    <property type="molecule type" value="Genomic_DNA"/>
</dbReference>
<dbReference type="InterPro" id="IPR020496">
    <property type="entry name" value="YhdK"/>
</dbReference>
<organism evidence="2 7">
    <name type="scientific">Bacillus subtilis</name>
    <dbReference type="NCBI Taxonomy" id="1423"/>
    <lineage>
        <taxon>Bacteria</taxon>
        <taxon>Bacillati</taxon>
        <taxon>Bacillota</taxon>
        <taxon>Bacilli</taxon>
        <taxon>Bacillales</taxon>
        <taxon>Bacillaceae</taxon>
        <taxon>Bacillus</taxon>
    </lineage>
</organism>
<reference evidence="6" key="5">
    <citation type="submission" date="2023-05" db="EMBL/GenBank/DDBJ databases">
        <title>Complete genome sequence of Bacillus subtilis SRCM117797 isolated from Soybean paste.</title>
        <authorList>
            <person name="Abraha H.B."/>
            <person name="Kim K.-P."/>
            <person name="Ryu M.-S."/>
            <person name="Jeong D.-Y."/>
        </authorList>
    </citation>
    <scope>NUCLEOTIDE SEQUENCE</scope>
    <source>
        <strain evidence="6">SRCM117797</strain>
    </source>
</reference>
<sequence length="96" mass="10642">MELVRIFKEHNVFGWISVGTAVLSLLLLNLAIISNVTFYSYQMLPFAMAAVPFGVVELFIKRGRTGPGLLGVILNLFVIICVYTIVSVDTNLQFGF</sequence>
<reference evidence="2 7" key="1">
    <citation type="submission" date="2014-12" db="EMBL/GenBank/DDBJ databases">
        <title>Comparative genome analysis of Bacillus coagulans HM-08, Clostridium butyricum HM-68, Bacillus subtilis HM-66 and Bacillus licheniformis BL-09.</title>
        <authorList>
            <person name="Zhang H."/>
        </authorList>
    </citation>
    <scope>NUCLEOTIDE SEQUENCE [LARGE SCALE GENOMIC DNA]</scope>
    <source>
        <strain evidence="2 7">HM-66</strain>
    </source>
</reference>
<dbReference type="Proteomes" id="UP001214898">
    <property type="component" value="Chromosome"/>
</dbReference>
<evidence type="ECO:0000313" key="2">
    <source>
        <dbReference type="EMBL" id="KIU11892.1"/>
    </source>
</evidence>
<dbReference type="Pfam" id="PF17453">
    <property type="entry name" value="Sigma_M_inh"/>
    <property type="match status" value="1"/>
</dbReference>
<dbReference type="SMR" id="A0A063XIT6"/>
<dbReference type="AlphaFoldDB" id="A0A063XIT6"/>
<proteinExistence type="predicted"/>
<accession>A0A063XIT6</accession>